<dbReference type="EC" id="2.5.1.7" evidence="12"/>
<evidence type="ECO:0000313" key="15">
    <source>
        <dbReference type="Proteomes" id="UP000176409"/>
    </source>
</evidence>
<comment type="pathway">
    <text evidence="2 12">Cell wall biogenesis; peptidoglycan biosynthesis.</text>
</comment>
<dbReference type="CDD" id="cd01555">
    <property type="entry name" value="UdpNAET"/>
    <property type="match status" value="1"/>
</dbReference>
<dbReference type="GO" id="GO:0005737">
    <property type="term" value="C:cytoplasm"/>
    <property type="evidence" value="ECO:0007669"/>
    <property type="project" value="UniProtKB-SubCell"/>
</dbReference>
<dbReference type="SUPFAM" id="SSF55205">
    <property type="entry name" value="EPT/RTPC-like"/>
    <property type="match status" value="1"/>
</dbReference>
<dbReference type="InterPro" id="IPR001986">
    <property type="entry name" value="Enolpyruvate_Tfrase_dom"/>
</dbReference>
<keyword evidence="8 12" id="KW-0131">Cell cycle</keyword>
<feature type="domain" description="Enolpyruvate transferase" evidence="13">
    <location>
        <begin position="7"/>
        <end position="433"/>
    </location>
</feature>
<dbReference type="GO" id="GO:0008360">
    <property type="term" value="P:regulation of cell shape"/>
    <property type="evidence" value="ECO:0007669"/>
    <property type="project" value="UniProtKB-KW"/>
</dbReference>
<evidence type="ECO:0000256" key="6">
    <source>
        <dbReference type="ARBA" id="ARBA00022960"/>
    </source>
</evidence>
<feature type="binding site" evidence="12">
    <location>
        <position position="94"/>
    </location>
    <ligand>
        <name>UDP-N-acetyl-alpha-D-glucosamine</name>
        <dbReference type="ChEBI" id="CHEBI:57705"/>
    </ligand>
</feature>
<gene>
    <name evidence="12" type="primary">murA</name>
    <name evidence="14" type="ORF">A2973_03730</name>
</gene>
<dbReference type="Pfam" id="PF00275">
    <property type="entry name" value="EPSP_synthase"/>
    <property type="match status" value="1"/>
</dbReference>
<evidence type="ECO:0000256" key="5">
    <source>
        <dbReference type="ARBA" id="ARBA00022679"/>
    </source>
</evidence>
<evidence type="ECO:0000256" key="4">
    <source>
        <dbReference type="ARBA" id="ARBA00022618"/>
    </source>
</evidence>
<evidence type="ECO:0000256" key="12">
    <source>
        <dbReference type="HAMAP-Rule" id="MF_00111"/>
    </source>
</evidence>
<feature type="binding site" evidence="12">
    <location>
        <begin position="22"/>
        <end position="23"/>
    </location>
    <ligand>
        <name>phosphoenolpyruvate</name>
        <dbReference type="ChEBI" id="CHEBI:58702"/>
    </ligand>
</feature>
<evidence type="ECO:0000256" key="1">
    <source>
        <dbReference type="ARBA" id="ARBA00004496"/>
    </source>
</evidence>
<dbReference type="InterPro" id="IPR050068">
    <property type="entry name" value="MurA_subfamily"/>
</dbReference>
<dbReference type="GO" id="GO:0071555">
    <property type="term" value="P:cell wall organization"/>
    <property type="evidence" value="ECO:0007669"/>
    <property type="project" value="UniProtKB-KW"/>
</dbReference>
<evidence type="ECO:0000256" key="10">
    <source>
        <dbReference type="ARBA" id="ARBA00038367"/>
    </source>
</evidence>
<protein>
    <recommendedName>
        <fullName evidence="12">UDP-N-acetylglucosamine 1-carboxyvinyltransferase</fullName>
        <ecNumber evidence="12">2.5.1.7</ecNumber>
    </recommendedName>
    <alternativeName>
        <fullName evidence="12">Enoylpyruvate transferase</fullName>
    </alternativeName>
    <alternativeName>
        <fullName evidence="12">UDP-N-acetylglucosamine enolpyruvyl transferase</fullName>
        <shortName evidence="12">EPT</shortName>
    </alternativeName>
</protein>
<dbReference type="Proteomes" id="UP000176409">
    <property type="component" value="Unassembled WGS sequence"/>
</dbReference>
<comment type="caution">
    <text evidence="12">Lacks conserved residue(s) required for the propagation of feature annotation.</text>
</comment>
<dbReference type="GO" id="GO:0051301">
    <property type="term" value="P:cell division"/>
    <property type="evidence" value="ECO:0007669"/>
    <property type="project" value="UniProtKB-KW"/>
</dbReference>
<feature type="binding site" evidence="12">
    <location>
        <position position="310"/>
    </location>
    <ligand>
        <name>UDP-N-acetyl-alpha-D-glucosamine</name>
        <dbReference type="ChEBI" id="CHEBI:57705"/>
    </ligand>
</feature>
<keyword evidence="9 12" id="KW-0961">Cell wall biogenesis/degradation</keyword>
<feature type="active site" description="Proton donor" evidence="12">
    <location>
        <position position="118"/>
    </location>
</feature>
<comment type="similarity">
    <text evidence="10 12">Belongs to the EPSP synthase family. MurA subfamily.</text>
</comment>
<keyword evidence="6 12" id="KW-0133">Cell shape</keyword>
<dbReference type="NCBIfam" id="TIGR01072">
    <property type="entry name" value="murA"/>
    <property type="match status" value="1"/>
</dbReference>
<dbReference type="InterPro" id="IPR036968">
    <property type="entry name" value="Enolpyruvate_Tfrase_sf"/>
</dbReference>
<dbReference type="NCBIfam" id="NF006873">
    <property type="entry name" value="PRK09369.1"/>
    <property type="match status" value="1"/>
</dbReference>
<dbReference type="GO" id="GO:0009252">
    <property type="term" value="P:peptidoglycan biosynthetic process"/>
    <property type="evidence" value="ECO:0007669"/>
    <property type="project" value="UniProtKB-UniRule"/>
</dbReference>
<dbReference type="PANTHER" id="PTHR43783">
    <property type="entry name" value="UDP-N-ACETYLGLUCOSAMINE 1-CARBOXYVINYLTRANSFERASE"/>
    <property type="match status" value="1"/>
</dbReference>
<dbReference type="STRING" id="1798396.A2973_03730"/>
<keyword evidence="3 12" id="KW-0963">Cytoplasm</keyword>
<accession>A0A1F6B0U0</accession>
<keyword evidence="7 12" id="KW-0573">Peptidoglycan synthesis</keyword>
<feature type="binding site" evidence="12">
    <location>
        <position position="332"/>
    </location>
    <ligand>
        <name>UDP-N-acetyl-alpha-D-glucosamine</name>
        <dbReference type="ChEBI" id="CHEBI:57705"/>
    </ligand>
</feature>
<evidence type="ECO:0000256" key="8">
    <source>
        <dbReference type="ARBA" id="ARBA00023306"/>
    </source>
</evidence>
<evidence type="ECO:0000256" key="3">
    <source>
        <dbReference type="ARBA" id="ARBA00022490"/>
    </source>
</evidence>
<sequence>MDKFVINGGKPLRGEVTLGGAKNVALKLFVACILSDEPFVIRNVPAIRDGEIMLDVLKSLGIMVKNDRFSHAVEIQNGHANQFQVPLDAGARLRTSSMVIGPLLARYGRAMIPNPGGCRIGARPIDRHIDALKQMGASIQYHSQDGYFYAEAPGGLRGTTYTFPKNSHTGTETVILAAVLAKGTTVIKNAAEEVEVDELIGLLTRMGANIRRSAPRQITILGVPGLRGADYTIMPDRNEEVTFAAAAALTGGEITVIGSQREHLTAFLKVFSAAGGGYEAIDKAKTRFFRRRELTAVDILTRPHPGFMTDWQAPWGVLMTQAAGVSTIHESVFENRFSYADELKKMGAKIEYFNPEVTNPAAYYNFNWEDHKPGDYHAIRITGPTKLHNAVLTMTDLRAGATLVLAALAADGQSVIHGVEQIDRGYEHIEDRLHALGANIERVKEEV</sequence>
<dbReference type="InterPro" id="IPR005750">
    <property type="entry name" value="UDP_GlcNAc_COvinyl_MurA"/>
</dbReference>
<reference evidence="14 15" key="1">
    <citation type="journal article" date="2016" name="Nat. Commun.">
        <title>Thousands of microbial genomes shed light on interconnected biogeochemical processes in an aquifer system.</title>
        <authorList>
            <person name="Anantharaman K."/>
            <person name="Brown C.T."/>
            <person name="Hug L.A."/>
            <person name="Sharon I."/>
            <person name="Castelle C.J."/>
            <person name="Probst A.J."/>
            <person name="Thomas B.C."/>
            <person name="Singh A."/>
            <person name="Wilkins M.J."/>
            <person name="Karaoz U."/>
            <person name="Brodie E.L."/>
            <person name="Williams K.H."/>
            <person name="Hubbard S.S."/>
            <person name="Banfield J.F."/>
        </authorList>
    </citation>
    <scope>NUCLEOTIDE SEQUENCE [LARGE SCALE GENOMIC DNA]</scope>
</reference>
<keyword evidence="4 12" id="KW-0132">Cell division</keyword>
<evidence type="ECO:0000256" key="9">
    <source>
        <dbReference type="ARBA" id="ARBA00023316"/>
    </source>
</evidence>
<proteinExistence type="inferred from homology"/>
<comment type="subcellular location">
    <subcellularLocation>
        <location evidence="1 12">Cytoplasm</location>
    </subcellularLocation>
</comment>
<dbReference type="AlphaFoldDB" id="A0A1F6B0U0"/>
<dbReference type="UniPathway" id="UPA00219"/>
<comment type="function">
    <text evidence="12">Cell wall formation. Adds enolpyruvyl to UDP-N-acetylglucosamine.</text>
</comment>
<evidence type="ECO:0000313" key="14">
    <source>
        <dbReference type="EMBL" id="OGG30530.1"/>
    </source>
</evidence>
<dbReference type="GO" id="GO:0019277">
    <property type="term" value="P:UDP-N-acetylgalactosamine biosynthetic process"/>
    <property type="evidence" value="ECO:0007669"/>
    <property type="project" value="InterPro"/>
</dbReference>
<dbReference type="HAMAP" id="MF_00111">
    <property type="entry name" value="MurA"/>
    <property type="match status" value="1"/>
</dbReference>
<feature type="modified residue" description="2-(S-cysteinyl)pyruvic acid O-phosphothioketal" evidence="12">
    <location>
        <position position="118"/>
    </location>
</feature>
<keyword evidence="5 12" id="KW-0808">Transferase</keyword>
<keyword evidence="12" id="KW-0670">Pyruvate</keyword>
<comment type="caution">
    <text evidence="14">The sequence shown here is derived from an EMBL/GenBank/DDBJ whole genome shotgun (WGS) entry which is preliminary data.</text>
</comment>
<dbReference type="Gene3D" id="3.65.10.10">
    <property type="entry name" value="Enolpyruvate transferase domain"/>
    <property type="match status" value="2"/>
</dbReference>
<evidence type="ECO:0000259" key="13">
    <source>
        <dbReference type="Pfam" id="PF00275"/>
    </source>
</evidence>
<dbReference type="InterPro" id="IPR013792">
    <property type="entry name" value="RNA3'P_cycl/enolpyr_Trfase_a/b"/>
</dbReference>
<dbReference type="GO" id="GO:0008760">
    <property type="term" value="F:UDP-N-acetylglucosamine 1-carboxyvinyltransferase activity"/>
    <property type="evidence" value="ECO:0007669"/>
    <property type="project" value="UniProtKB-UniRule"/>
</dbReference>
<dbReference type="EMBL" id="MFJZ01000017">
    <property type="protein sequence ID" value="OGG30530.1"/>
    <property type="molecule type" value="Genomic_DNA"/>
</dbReference>
<evidence type="ECO:0000256" key="11">
    <source>
        <dbReference type="ARBA" id="ARBA00047527"/>
    </source>
</evidence>
<organism evidence="14 15">
    <name type="scientific">Candidatus Gottesmanbacteria bacterium RIFCSPLOWO2_01_FULL_49_10</name>
    <dbReference type="NCBI Taxonomy" id="1798396"/>
    <lineage>
        <taxon>Bacteria</taxon>
        <taxon>Candidatus Gottesmaniibacteriota</taxon>
    </lineage>
</organism>
<evidence type="ECO:0000256" key="7">
    <source>
        <dbReference type="ARBA" id="ARBA00022984"/>
    </source>
</evidence>
<comment type="catalytic activity">
    <reaction evidence="11 12">
        <text>phosphoenolpyruvate + UDP-N-acetyl-alpha-D-glucosamine = UDP-N-acetyl-3-O-(1-carboxyvinyl)-alpha-D-glucosamine + phosphate</text>
        <dbReference type="Rhea" id="RHEA:18681"/>
        <dbReference type="ChEBI" id="CHEBI:43474"/>
        <dbReference type="ChEBI" id="CHEBI:57705"/>
        <dbReference type="ChEBI" id="CHEBI:58702"/>
        <dbReference type="ChEBI" id="CHEBI:68483"/>
        <dbReference type="EC" id="2.5.1.7"/>
    </reaction>
</comment>
<dbReference type="PANTHER" id="PTHR43783:SF1">
    <property type="entry name" value="UDP-N-ACETYLGLUCOSAMINE 1-CARBOXYVINYLTRANSFERASE"/>
    <property type="match status" value="1"/>
</dbReference>
<evidence type="ECO:0000256" key="2">
    <source>
        <dbReference type="ARBA" id="ARBA00004752"/>
    </source>
</evidence>
<name>A0A1F6B0U0_9BACT</name>